<evidence type="ECO:0000313" key="2">
    <source>
        <dbReference type="Proteomes" id="UP000688947"/>
    </source>
</evidence>
<dbReference type="OrthoDB" id="116992at2759"/>
<evidence type="ECO:0000313" key="1">
    <source>
        <dbReference type="EMBL" id="KAG6954053.1"/>
    </source>
</evidence>
<reference evidence="1" key="1">
    <citation type="submission" date="2021-01" db="EMBL/GenBank/DDBJ databases">
        <title>Phytophthora aleatoria, a newly-described species from Pinus radiata is distinct from Phytophthora cactorum isolates based on comparative genomics.</title>
        <authorList>
            <person name="Mcdougal R."/>
            <person name="Panda P."/>
            <person name="Williams N."/>
            <person name="Studholme D.J."/>
        </authorList>
    </citation>
    <scope>NUCLEOTIDE SEQUENCE</scope>
    <source>
        <strain evidence="1">NZFS 3830</strain>
    </source>
</reference>
<proteinExistence type="predicted"/>
<name>A0A8T1U7K9_9STRA</name>
<dbReference type="Proteomes" id="UP000688947">
    <property type="component" value="Unassembled WGS sequence"/>
</dbReference>
<organism evidence="1 2">
    <name type="scientific">Phytophthora cactorum</name>
    <dbReference type="NCBI Taxonomy" id="29920"/>
    <lineage>
        <taxon>Eukaryota</taxon>
        <taxon>Sar</taxon>
        <taxon>Stramenopiles</taxon>
        <taxon>Oomycota</taxon>
        <taxon>Peronosporomycetes</taxon>
        <taxon>Peronosporales</taxon>
        <taxon>Peronosporaceae</taxon>
        <taxon>Phytophthora</taxon>
    </lineage>
</organism>
<comment type="caution">
    <text evidence="1">The sequence shown here is derived from an EMBL/GenBank/DDBJ whole genome shotgun (WGS) entry which is preliminary data.</text>
</comment>
<gene>
    <name evidence="1" type="ORF">JG687_00012040</name>
</gene>
<sequence>MHLFIWLRSCPMLESTNAEQFRESVQAFARSIVRIELRISVEEHYCSACKAPLVDLIPLPIPERARKDPMSGLYSSRAKARVVEPTLRRCAICNTNFSSQHILRDVLLKSRPAHWPRWEGALTYIGCCDTLQSVINTTDEREKIIDSVRAERDLKKEDGLTALDIASLLHQANDTQMHFCKSEDDPFQNDYLTRLLEMLPPYSSDNRMSRASMDYMVSVLQSRVTADASCCRYSFPRERIEATTFTSSEVQLKRPVAHEFINGYNYVIMATFKCNHDIQLLLGGKDATERTFYCCKYVTKQQKQIDSTVAVELAALKRREEKEKTELKESPQLAPQERLAFARKRVASIAYSLTSRQEIAGPLAALYFTEVHAVIPVLRALLFHLAISCSNYKNQMNTRTILFARAKMQHHHNIGQCHS</sequence>
<dbReference type="EMBL" id="JAENGZ010000776">
    <property type="protein sequence ID" value="KAG6954053.1"/>
    <property type="molecule type" value="Genomic_DNA"/>
</dbReference>
<accession>A0A8T1U7K9</accession>
<dbReference type="AlphaFoldDB" id="A0A8T1U7K9"/>
<protein>
    <submittedName>
        <fullName evidence="1">Uncharacterized protein</fullName>
    </submittedName>
</protein>